<proteinExistence type="predicted"/>
<accession>A0AAE1DCK5</accession>
<dbReference type="EMBL" id="JAWDGP010004295">
    <property type="protein sequence ID" value="KAK3765541.1"/>
    <property type="molecule type" value="Genomic_DNA"/>
</dbReference>
<protein>
    <submittedName>
        <fullName evidence="1">Uncharacterized protein</fullName>
    </submittedName>
</protein>
<dbReference type="AlphaFoldDB" id="A0AAE1DCK5"/>
<gene>
    <name evidence="1" type="ORF">RRG08_052335</name>
</gene>
<comment type="caution">
    <text evidence="1">The sequence shown here is derived from an EMBL/GenBank/DDBJ whole genome shotgun (WGS) entry which is preliminary data.</text>
</comment>
<reference evidence="1" key="1">
    <citation type="journal article" date="2023" name="G3 (Bethesda)">
        <title>A reference genome for the long-term kleptoplast-retaining sea slug Elysia crispata morphotype clarki.</title>
        <authorList>
            <person name="Eastman K.E."/>
            <person name="Pendleton A.L."/>
            <person name="Shaikh M.A."/>
            <person name="Suttiyut T."/>
            <person name="Ogas R."/>
            <person name="Tomko P."/>
            <person name="Gavelis G."/>
            <person name="Widhalm J.R."/>
            <person name="Wisecaver J.H."/>
        </authorList>
    </citation>
    <scope>NUCLEOTIDE SEQUENCE</scope>
    <source>
        <strain evidence="1">ECLA1</strain>
    </source>
</reference>
<organism evidence="1 2">
    <name type="scientific">Elysia crispata</name>
    <name type="common">lettuce slug</name>
    <dbReference type="NCBI Taxonomy" id="231223"/>
    <lineage>
        <taxon>Eukaryota</taxon>
        <taxon>Metazoa</taxon>
        <taxon>Spiralia</taxon>
        <taxon>Lophotrochozoa</taxon>
        <taxon>Mollusca</taxon>
        <taxon>Gastropoda</taxon>
        <taxon>Heterobranchia</taxon>
        <taxon>Euthyneura</taxon>
        <taxon>Panpulmonata</taxon>
        <taxon>Sacoglossa</taxon>
        <taxon>Placobranchoidea</taxon>
        <taxon>Plakobranchidae</taxon>
        <taxon>Elysia</taxon>
    </lineage>
</organism>
<evidence type="ECO:0000313" key="1">
    <source>
        <dbReference type="EMBL" id="KAK3765541.1"/>
    </source>
</evidence>
<name>A0AAE1DCK5_9GAST</name>
<dbReference type="Proteomes" id="UP001283361">
    <property type="component" value="Unassembled WGS sequence"/>
</dbReference>
<evidence type="ECO:0000313" key="2">
    <source>
        <dbReference type="Proteomes" id="UP001283361"/>
    </source>
</evidence>
<keyword evidence="2" id="KW-1185">Reference proteome</keyword>
<sequence length="130" mass="15104">MRQAIPPGERFTLTLRYLPSGNRFRDLQYLYRSPPCTISTIVLETCEAIHSKLKLLYLQWYSRPMPGPPFRTTTLSHICCQPFLCRWCQINGTQDRHSCSTPTKYLECTSCRTSRCRSDVCQSSRFSVLV</sequence>